<dbReference type="EMBL" id="CP046401">
    <property type="protein sequence ID" value="QGY46004.1"/>
    <property type="molecule type" value="Genomic_DNA"/>
</dbReference>
<evidence type="ECO:0000256" key="5">
    <source>
        <dbReference type="ARBA" id="ARBA00022692"/>
    </source>
</evidence>
<evidence type="ECO:0000256" key="2">
    <source>
        <dbReference type="ARBA" id="ARBA00007613"/>
    </source>
</evidence>
<keyword evidence="4" id="KW-1134">Transmembrane beta strand</keyword>
<keyword evidence="7" id="KW-0998">Cell outer membrane</keyword>
<name>A0A6I6K7K4_9BACT</name>
<dbReference type="GO" id="GO:0015562">
    <property type="term" value="F:efflux transmembrane transporter activity"/>
    <property type="evidence" value="ECO:0007669"/>
    <property type="project" value="InterPro"/>
</dbReference>
<evidence type="ECO:0000256" key="9">
    <source>
        <dbReference type="SAM" id="SignalP"/>
    </source>
</evidence>
<evidence type="ECO:0000256" key="7">
    <source>
        <dbReference type="ARBA" id="ARBA00023237"/>
    </source>
</evidence>
<dbReference type="GO" id="GO:0015288">
    <property type="term" value="F:porin activity"/>
    <property type="evidence" value="ECO:0007669"/>
    <property type="project" value="TreeGrafter"/>
</dbReference>
<dbReference type="InterPro" id="IPR051906">
    <property type="entry name" value="TolC-like"/>
</dbReference>
<dbReference type="AlphaFoldDB" id="A0A6I6K7K4"/>
<evidence type="ECO:0000313" key="10">
    <source>
        <dbReference type="EMBL" id="QGY46004.1"/>
    </source>
</evidence>
<sequence length="421" mass="48134">MKKLLILLLLPTQLAFAQQDILLNNCYNWARENYPNLKQAEIWEEITSLKKENIKTNYLPQLTLNGQATYQSDVTSVNISMPGIDIPSVSKDQYKTYAEFKQNIWDGGISTANTKLEDAILQSNLSQVEVELYKLNEQVSQAFFTVLAMDKQKEVLTAQKKVLQEKLKTVQSGVENQMLEKSNALSLEAEILNIEQSTLQLDAGKKTAIQMLTILTGQTIDENSVLKYNTSEPNMRDKLSRPELELFSSQKNQFEKQSDLLTKSRNPKVFGFGQAGYGKPALNMLNDKFDTYYLVGIGLSWNAFDWKKTTRQKEMLQLHSKMISQQEETFNQNINLLLAQQNEQISKLEKLIETDTKMVMLRTEIAQSSASKLENETITTSDYIQDVQAETIAKLNVELHRIQLNEAKEKYNLIKGKKFSE</sequence>
<dbReference type="KEGG" id="mcos:GM418_20715"/>
<comment type="subcellular location">
    <subcellularLocation>
        <location evidence="1">Cell outer membrane</location>
    </subcellularLocation>
</comment>
<comment type="similarity">
    <text evidence="2">Belongs to the outer membrane factor (OMF) (TC 1.B.17) family.</text>
</comment>
<keyword evidence="6" id="KW-0472">Membrane</keyword>
<dbReference type="Pfam" id="PF02321">
    <property type="entry name" value="OEP"/>
    <property type="match status" value="1"/>
</dbReference>
<keyword evidence="9" id="KW-0732">Signal</keyword>
<organism evidence="10 11">
    <name type="scientific">Maribellus comscasis</name>
    <dbReference type="NCBI Taxonomy" id="2681766"/>
    <lineage>
        <taxon>Bacteria</taxon>
        <taxon>Pseudomonadati</taxon>
        <taxon>Bacteroidota</taxon>
        <taxon>Bacteroidia</taxon>
        <taxon>Marinilabiliales</taxon>
        <taxon>Prolixibacteraceae</taxon>
        <taxon>Maribellus</taxon>
    </lineage>
</organism>
<evidence type="ECO:0000256" key="8">
    <source>
        <dbReference type="SAM" id="Coils"/>
    </source>
</evidence>
<evidence type="ECO:0000256" key="4">
    <source>
        <dbReference type="ARBA" id="ARBA00022452"/>
    </source>
</evidence>
<dbReference type="RefSeq" id="WP_158869142.1">
    <property type="nucleotide sequence ID" value="NZ_CP046401.1"/>
</dbReference>
<keyword evidence="8" id="KW-0175">Coiled coil</keyword>
<keyword evidence="3" id="KW-0813">Transport</keyword>
<proteinExistence type="inferred from homology"/>
<evidence type="ECO:0008006" key="12">
    <source>
        <dbReference type="Google" id="ProtNLM"/>
    </source>
</evidence>
<feature type="signal peptide" evidence="9">
    <location>
        <begin position="1"/>
        <end position="17"/>
    </location>
</feature>
<evidence type="ECO:0000313" key="11">
    <source>
        <dbReference type="Proteomes" id="UP000428260"/>
    </source>
</evidence>
<keyword evidence="11" id="KW-1185">Reference proteome</keyword>
<dbReference type="PANTHER" id="PTHR30026:SF20">
    <property type="entry name" value="OUTER MEMBRANE PROTEIN TOLC"/>
    <property type="match status" value="1"/>
</dbReference>
<reference evidence="10 11" key="1">
    <citation type="submission" date="2019-11" db="EMBL/GenBank/DDBJ databases">
        <authorList>
            <person name="Zheng R.K."/>
            <person name="Sun C.M."/>
        </authorList>
    </citation>
    <scope>NUCLEOTIDE SEQUENCE [LARGE SCALE GENOMIC DNA]</scope>
    <source>
        <strain evidence="10 11">WC007</strain>
    </source>
</reference>
<gene>
    <name evidence="10" type="ORF">GM418_20715</name>
</gene>
<dbReference type="GO" id="GO:0009279">
    <property type="term" value="C:cell outer membrane"/>
    <property type="evidence" value="ECO:0007669"/>
    <property type="project" value="UniProtKB-SubCell"/>
</dbReference>
<feature type="coiled-coil region" evidence="8">
    <location>
        <begin position="331"/>
        <end position="358"/>
    </location>
</feature>
<dbReference type="PANTHER" id="PTHR30026">
    <property type="entry name" value="OUTER MEMBRANE PROTEIN TOLC"/>
    <property type="match status" value="1"/>
</dbReference>
<keyword evidence="5" id="KW-0812">Transmembrane</keyword>
<dbReference type="Gene3D" id="1.20.1600.10">
    <property type="entry name" value="Outer membrane efflux proteins (OEP)"/>
    <property type="match status" value="1"/>
</dbReference>
<protein>
    <recommendedName>
        <fullName evidence="12">TolC family protein</fullName>
    </recommendedName>
</protein>
<evidence type="ECO:0000256" key="6">
    <source>
        <dbReference type="ARBA" id="ARBA00023136"/>
    </source>
</evidence>
<dbReference type="SUPFAM" id="SSF56954">
    <property type="entry name" value="Outer membrane efflux proteins (OEP)"/>
    <property type="match status" value="1"/>
</dbReference>
<dbReference type="InterPro" id="IPR003423">
    <property type="entry name" value="OMP_efflux"/>
</dbReference>
<feature type="chain" id="PRO_5026132945" description="TolC family protein" evidence="9">
    <location>
        <begin position="18"/>
        <end position="421"/>
    </location>
</feature>
<evidence type="ECO:0000256" key="3">
    <source>
        <dbReference type="ARBA" id="ARBA00022448"/>
    </source>
</evidence>
<evidence type="ECO:0000256" key="1">
    <source>
        <dbReference type="ARBA" id="ARBA00004442"/>
    </source>
</evidence>
<dbReference type="Proteomes" id="UP000428260">
    <property type="component" value="Chromosome"/>
</dbReference>
<dbReference type="GO" id="GO:1990281">
    <property type="term" value="C:efflux pump complex"/>
    <property type="evidence" value="ECO:0007669"/>
    <property type="project" value="TreeGrafter"/>
</dbReference>
<accession>A0A6I6K7K4</accession>